<dbReference type="Gene3D" id="3.30.1380.10">
    <property type="match status" value="1"/>
</dbReference>
<evidence type="ECO:0000256" key="1">
    <source>
        <dbReference type="SAM" id="Phobius"/>
    </source>
</evidence>
<dbReference type="SUPFAM" id="SSF55166">
    <property type="entry name" value="Hedgehog/DD-peptidase"/>
    <property type="match status" value="1"/>
</dbReference>
<dbReference type="Pfam" id="PF02557">
    <property type="entry name" value="VanY"/>
    <property type="match status" value="1"/>
</dbReference>
<reference evidence="3 4" key="1">
    <citation type="journal article" date="2013" name="PLoS ONE">
        <title>Cultivation and Complete Genome Sequencing of Gloeobacter kilaueensis sp. nov., from a Lava Cave in Kilauea Caldera, Hawai'i.</title>
        <authorList>
            <person name="Saw J.H."/>
            <person name="Schatz M."/>
            <person name="Brown M.V."/>
            <person name="Kunkel D.D."/>
            <person name="Foster J.S."/>
            <person name="Shick H."/>
            <person name="Christensen S."/>
            <person name="Hou S."/>
            <person name="Wan X."/>
            <person name="Donachie S.P."/>
        </authorList>
    </citation>
    <scope>NUCLEOTIDE SEQUENCE [LARGE SCALE GENOMIC DNA]</scope>
    <source>
        <strain evidence="4">JS</strain>
    </source>
</reference>
<dbReference type="HOGENOM" id="CLU_054193_6_1_3"/>
<keyword evidence="1" id="KW-1133">Transmembrane helix</keyword>
<feature type="domain" description="D-alanyl-D-alanine carboxypeptidase-like core" evidence="2">
    <location>
        <begin position="98"/>
        <end position="227"/>
    </location>
</feature>
<proteinExistence type="predicted"/>
<keyword evidence="3" id="KW-0378">Hydrolase</keyword>
<dbReference type="PANTHER" id="PTHR34385">
    <property type="entry name" value="D-ALANYL-D-ALANINE CARBOXYPEPTIDASE"/>
    <property type="match status" value="1"/>
</dbReference>
<dbReference type="OrthoDB" id="9792074at2"/>
<organism evidence="3 4">
    <name type="scientific">Gloeobacter kilaueensis (strain ATCC BAA-2537 / CCAP 1431/1 / ULC 316 / JS1)</name>
    <dbReference type="NCBI Taxonomy" id="1183438"/>
    <lineage>
        <taxon>Bacteria</taxon>
        <taxon>Bacillati</taxon>
        <taxon>Cyanobacteriota</taxon>
        <taxon>Cyanophyceae</taxon>
        <taxon>Gloeobacterales</taxon>
        <taxon>Gloeobacteraceae</taxon>
        <taxon>Gloeobacter</taxon>
    </lineage>
</organism>
<dbReference type="InterPro" id="IPR058193">
    <property type="entry name" value="VanY/YodJ_core_dom"/>
</dbReference>
<dbReference type="KEGG" id="glj:GKIL_4422"/>
<dbReference type="PATRIC" id="fig|1183438.3.peg.4349"/>
<evidence type="ECO:0000259" key="2">
    <source>
        <dbReference type="Pfam" id="PF02557"/>
    </source>
</evidence>
<dbReference type="Proteomes" id="UP000017396">
    <property type="component" value="Chromosome"/>
</dbReference>
<gene>
    <name evidence="3" type="ORF">GKIL_4422</name>
</gene>
<dbReference type="eggNOG" id="COG1876">
    <property type="taxonomic scope" value="Bacteria"/>
</dbReference>
<dbReference type="InterPro" id="IPR009045">
    <property type="entry name" value="Zn_M74/Hedgehog-like"/>
</dbReference>
<keyword evidence="3" id="KW-0121">Carboxypeptidase</keyword>
<evidence type="ECO:0000313" key="4">
    <source>
        <dbReference type="Proteomes" id="UP000017396"/>
    </source>
</evidence>
<dbReference type="InterPro" id="IPR052179">
    <property type="entry name" value="DD-CPase-like"/>
</dbReference>
<keyword evidence="4" id="KW-1185">Reference proteome</keyword>
<dbReference type="AlphaFoldDB" id="U5QP44"/>
<evidence type="ECO:0000313" key="3">
    <source>
        <dbReference type="EMBL" id="AGY60668.1"/>
    </source>
</evidence>
<sequence length="237" mass="25462">MNDYDDIPVIQRLTAAAPAPAAAPVAGRSPLLLAAGLAAALVAGLGGYLLLARSAQPDKTAPSAAQASTTNSNTLLGHHRFKQAAIADLTLIDGHRNIYLHRSAAGPYRQMVRAAAASGVHLVALSGFRGERHQQELYLRQLGRAGTADAATLINAPPGYSEHHTGYALDLGDGDQAGANVQPRFERTAAFRWLTANARKFGFELSFPRHNPGGVSYEPWHWRFVGDRKSLETFYKN</sequence>
<keyword evidence="1" id="KW-0812">Transmembrane</keyword>
<dbReference type="PANTHER" id="PTHR34385:SF1">
    <property type="entry name" value="PEPTIDOGLYCAN L-ALANYL-D-GLUTAMATE ENDOPEPTIDASE CWLK"/>
    <property type="match status" value="1"/>
</dbReference>
<name>U5QP44_GLOK1</name>
<dbReference type="CDD" id="cd14852">
    <property type="entry name" value="LD-carboxypeptidase"/>
    <property type="match status" value="1"/>
</dbReference>
<keyword evidence="1" id="KW-0472">Membrane</keyword>
<dbReference type="GO" id="GO:0006508">
    <property type="term" value="P:proteolysis"/>
    <property type="evidence" value="ECO:0007669"/>
    <property type="project" value="InterPro"/>
</dbReference>
<dbReference type="EMBL" id="CP003587">
    <property type="protein sequence ID" value="AGY60668.1"/>
    <property type="molecule type" value="Genomic_DNA"/>
</dbReference>
<accession>U5QP44</accession>
<dbReference type="GO" id="GO:0004180">
    <property type="term" value="F:carboxypeptidase activity"/>
    <property type="evidence" value="ECO:0007669"/>
    <property type="project" value="UniProtKB-KW"/>
</dbReference>
<dbReference type="InterPro" id="IPR003709">
    <property type="entry name" value="VanY-like_core_dom"/>
</dbReference>
<feature type="transmembrane region" description="Helical" evidence="1">
    <location>
        <begin position="31"/>
        <end position="51"/>
    </location>
</feature>
<dbReference type="STRING" id="1183438.GKIL_4422"/>
<protein>
    <submittedName>
        <fullName evidence="3">D-alanyl-D-alanine carboxypeptidase</fullName>
    </submittedName>
</protein>
<keyword evidence="3" id="KW-0645">Protease</keyword>